<feature type="region of interest" description="Disordered" evidence="1">
    <location>
        <begin position="537"/>
        <end position="608"/>
    </location>
</feature>
<evidence type="ECO:0000256" key="1">
    <source>
        <dbReference type="SAM" id="MobiDB-lite"/>
    </source>
</evidence>
<reference evidence="2" key="1">
    <citation type="submission" date="2016-10" db="EMBL/GenBank/DDBJ databases">
        <title>Sequence of Gallionella enrichment culture.</title>
        <authorList>
            <person name="Poehlein A."/>
            <person name="Muehling M."/>
            <person name="Daniel R."/>
        </authorList>
    </citation>
    <scope>NUCLEOTIDE SEQUENCE</scope>
</reference>
<accession>A0A1J5SMS4</accession>
<comment type="caution">
    <text evidence="2">The sequence shown here is derived from an EMBL/GenBank/DDBJ whole genome shotgun (WGS) entry which is preliminary data.</text>
</comment>
<proteinExistence type="predicted"/>
<sequence>MDETPSQENAPTNPPDPDLNKLDLSQLQGFSFGTQWTQEKRDARDAQRADDRPRREGAERRDRRTFRKPAGEPGAAPGGDSRETRDGQGRERTEFRGAPRRTEFRGARRDDQAGGRGEFRGSRFGDRGPSERGPYDSPNFSATFYPEDTSFTTLAKTIRSSCRTIELFEIARTVIGKAERFVVVVQRKAQSGQASSTAPAEGAPAVPGVKPAPLAISVPDGVPFESEDAAINHVLQKHVGQFFDTAEVEIEPPKGNYQIINRCTITGELLAPPNYHRYNQIVQQHFTAKISRMSFDAYRSRIESVRDPELVNQWLEKMKKVTRYTWKQAPAPQEGQPAEQPAAEPLSFDSLEDARIHLLTHARDKVVRLADSARFHGRLIEELPQGEIRRSIEGTLERQRRFPLDTANALRGRLRREGFTIFKKGSKGVSYVCAVKRKFRVPGQTFSETINALISFIEANPMVRVSDLPERFLKISLPRPAERKPAEGEAAAQPELSVEDREKLAKMQGDLLWLVREGYVTEFIDSRLFAPPPMVEARKKEVESEEHDPENFPEAPVEPAQPAPEAAVPASPAEPAAPAEPVAPVATPSEPAAPEPESDDTPPPAPQA</sequence>
<feature type="region of interest" description="Disordered" evidence="1">
    <location>
        <begin position="1"/>
        <end position="145"/>
    </location>
</feature>
<feature type="compositionally biased region" description="Basic and acidic residues" evidence="1">
    <location>
        <begin position="80"/>
        <end position="134"/>
    </location>
</feature>
<dbReference type="AlphaFoldDB" id="A0A1J5SMS4"/>
<evidence type="ECO:0000313" key="2">
    <source>
        <dbReference type="EMBL" id="OIR09251.1"/>
    </source>
</evidence>
<dbReference type="EMBL" id="MLJW01000027">
    <property type="protein sequence ID" value="OIR09251.1"/>
    <property type="molecule type" value="Genomic_DNA"/>
</dbReference>
<feature type="compositionally biased region" description="Basic and acidic residues" evidence="1">
    <location>
        <begin position="38"/>
        <end position="62"/>
    </location>
</feature>
<feature type="compositionally biased region" description="Polar residues" evidence="1">
    <location>
        <begin position="1"/>
        <end position="11"/>
    </location>
</feature>
<protein>
    <submittedName>
        <fullName evidence="2">Uncharacterized protein</fullName>
    </submittedName>
</protein>
<gene>
    <name evidence="2" type="ORF">GALL_84820</name>
</gene>
<feature type="compositionally biased region" description="Polar residues" evidence="1">
    <location>
        <begin position="23"/>
        <end position="37"/>
    </location>
</feature>
<feature type="compositionally biased region" description="Low complexity" evidence="1">
    <location>
        <begin position="553"/>
        <end position="592"/>
    </location>
</feature>
<name>A0A1J5SMS4_9ZZZZ</name>
<organism evidence="2">
    <name type="scientific">mine drainage metagenome</name>
    <dbReference type="NCBI Taxonomy" id="410659"/>
    <lineage>
        <taxon>unclassified sequences</taxon>
        <taxon>metagenomes</taxon>
        <taxon>ecological metagenomes</taxon>
    </lineage>
</organism>